<dbReference type="RefSeq" id="WP_344195761.1">
    <property type="nucleotide sequence ID" value="NZ_BAAARN010000005.1"/>
</dbReference>
<sequence length="139" mass="15406">MTQTRIYVPLDADGVRRLAADRAVGDVPVAAFAVTERLERMLPSGDEEEWEYAALTEAFDVADEQRGARDAKRVVLAADVDPTWVMSRAGDQLSAVQVSEPLPLSRVVSFHVDETAGDDGMEDLLWYDVTELDEVLRLL</sequence>
<gene>
    <name evidence="1" type="ORF">GCM10009867_34600</name>
</gene>
<proteinExistence type="predicted"/>
<reference evidence="1 2" key="1">
    <citation type="journal article" date="2019" name="Int. J. Syst. Evol. Microbiol.">
        <title>The Global Catalogue of Microorganisms (GCM) 10K type strain sequencing project: providing services to taxonomists for standard genome sequencing and annotation.</title>
        <authorList>
            <consortium name="The Broad Institute Genomics Platform"/>
            <consortium name="The Broad Institute Genome Sequencing Center for Infectious Disease"/>
            <person name="Wu L."/>
            <person name="Ma J."/>
        </authorList>
    </citation>
    <scope>NUCLEOTIDE SEQUENCE [LARGE SCALE GENOMIC DNA]</scope>
    <source>
        <strain evidence="1 2">JCM 16378</strain>
    </source>
</reference>
<protein>
    <submittedName>
        <fullName evidence="1">Uncharacterized protein</fullName>
    </submittedName>
</protein>
<accession>A0ABN3UVV0</accession>
<organism evidence="1 2">
    <name type="scientific">Pedococcus aerophilus</name>
    <dbReference type="NCBI Taxonomy" id="436356"/>
    <lineage>
        <taxon>Bacteria</taxon>
        <taxon>Bacillati</taxon>
        <taxon>Actinomycetota</taxon>
        <taxon>Actinomycetes</taxon>
        <taxon>Micrococcales</taxon>
        <taxon>Intrasporangiaceae</taxon>
        <taxon>Pedococcus</taxon>
    </lineage>
</organism>
<dbReference type="InterPro" id="IPR054206">
    <property type="entry name" value="DUF6912"/>
</dbReference>
<name>A0ABN3UVV0_9MICO</name>
<keyword evidence="2" id="KW-1185">Reference proteome</keyword>
<evidence type="ECO:0000313" key="1">
    <source>
        <dbReference type="EMBL" id="GAA2739263.1"/>
    </source>
</evidence>
<evidence type="ECO:0000313" key="2">
    <source>
        <dbReference type="Proteomes" id="UP001501326"/>
    </source>
</evidence>
<comment type="caution">
    <text evidence="1">The sequence shown here is derived from an EMBL/GenBank/DDBJ whole genome shotgun (WGS) entry which is preliminary data.</text>
</comment>
<dbReference type="Proteomes" id="UP001501326">
    <property type="component" value="Unassembled WGS sequence"/>
</dbReference>
<dbReference type="Pfam" id="PF21853">
    <property type="entry name" value="DUF6912"/>
    <property type="match status" value="1"/>
</dbReference>
<dbReference type="EMBL" id="BAAARN010000005">
    <property type="protein sequence ID" value="GAA2739263.1"/>
    <property type="molecule type" value="Genomic_DNA"/>
</dbReference>